<dbReference type="PANTHER" id="PTHR22792">
    <property type="entry name" value="LUPUS LA PROTEIN-RELATED"/>
    <property type="match status" value="1"/>
</dbReference>
<dbReference type="SUPFAM" id="SSF54928">
    <property type="entry name" value="RNA-binding domain, RBD"/>
    <property type="match status" value="1"/>
</dbReference>
<dbReference type="SMART" id="SM00715">
    <property type="entry name" value="LA"/>
    <property type="match status" value="1"/>
</dbReference>
<dbReference type="InterPro" id="IPR006630">
    <property type="entry name" value="La_HTH"/>
</dbReference>
<evidence type="ECO:0000259" key="4">
    <source>
        <dbReference type="PROSITE" id="PS50102"/>
    </source>
</evidence>
<feature type="region of interest" description="Disordered" evidence="3">
    <location>
        <begin position="568"/>
        <end position="599"/>
    </location>
</feature>
<evidence type="ECO:0000256" key="1">
    <source>
        <dbReference type="ARBA" id="ARBA00022884"/>
    </source>
</evidence>
<dbReference type="CDD" id="cd07323">
    <property type="entry name" value="LAM"/>
    <property type="match status" value="1"/>
</dbReference>
<accession>A0A7S4QHS1</accession>
<gene>
    <name evidence="6" type="ORF">AMON00008_LOCUS19925</name>
</gene>
<evidence type="ECO:0000259" key="5">
    <source>
        <dbReference type="PROSITE" id="PS50961"/>
    </source>
</evidence>
<evidence type="ECO:0000256" key="3">
    <source>
        <dbReference type="SAM" id="MobiDB-lite"/>
    </source>
</evidence>
<dbReference type="InterPro" id="IPR036390">
    <property type="entry name" value="WH_DNA-bd_sf"/>
</dbReference>
<feature type="region of interest" description="Disordered" evidence="3">
    <location>
        <begin position="332"/>
        <end position="361"/>
    </location>
</feature>
<dbReference type="GO" id="GO:0003723">
    <property type="term" value="F:RNA binding"/>
    <property type="evidence" value="ECO:0007669"/>
    <property type="project" value="UniProtKB-UniRule"/>
</dbReference>
<feature type="domain" description="RRM" evidence="4">
    <location>
        <begin position="203"/>
        <end position="291"/>
    </location>
</feature>
<dbReference type="InterPro" id="IPR036388">
    <property type="entry name" value="WH-like_DNA-bd_sf"/>
</dbReference>
<dbReference type="InterPro" id="IPR045180">
    <property type="entry name" value="La_dom_prot"/>
</dbReference>
<reference evidence="6" key="1">
    <citation type="submission" date="2021-01" db="EMBL/GenBank/DDBJ databases">
        <authorList>
            <person name="Corre E."/>
            <person name="Pelletier E."/>
            <person name="Niang G."/>
            <person name="Scheremetjew M."/>
            <person name="Finn R."/>
            <person name="Kale V."/>
            <person name="Holt S."/>
            <person name="Cochrane G."/>
            <person name="Meng A."/>
            <person name="Brown T."/>
            <person name="Cohen L."/>
        </authorList>
    </citation>
    <scope>NUCLEOTIDE SEQUENCE</scope>
    <source>
        <strain evidence="6">CCMP3105</strain>
    </source>
</reference>
<evidence type="ECO:0008006" key="7">
    <source>
        <dbReference type="Google" id="ProtNLM"/>
    </source>
</evidence>
<dbReference type="PROSITE" id="PS50961">
    <property type="entry name" value="HTH_LA"/>
    <property type="match status" value="1"/>
</dbReference>
<evidence type="ECO:0000256" key="2">
    <source>
        <dbReference type="PROSITE-ProRule" id="PRU00332"/>
    </source>
</evidence>
<dbReference type="SMART" id="SM00360">
    <property type="entry name" value="RRM"/>
    <property type="match status" value="2"/>
</dbReference>
<feature type="domain" description="HTH La-type RNA-binding" evidence="5">
    <location>
        <begin position="683"/>
        <end position="772"/>
    </location>
</feature>
<dbReference type="Pfam" id="PF05383">
    <property type="entry name" value="La"/>
    <property type="match status" value="1"/>
</dbReference>
<dbReference type="InterPro" id="IPR000504">
    <property type="entry name" value="RRM_dom"/>
</dbReference>
<dbReference type="InterPro" id="IPR007201">
    <property type="entry name" value="Mei2-like_Rrm_C"/>
</dbReference>
<feature type="compositionally biased region" description="Low complexity" evidence="3">
    <location>
        <begin position="8"/>
        <end position="19"/>
    </location>
</feature>
<dbReference type="CDD" id="cd12277">
    <property type="entry name" value="RRM3_MEI2_EAR1_like"/>
    <property type="match status" value="1"/>
</dbReference>
<dbReference type="Gene3D" id="3.30.70.330">
    <property type="match status" value="1"/>
</dbReference>
<dbReference type="PROSITE" id="PS50102">
    <property type="entry name" value="RRM"/>
    <property type="match status" value="1"/>
</dbReference>
<dbReference type="Pfam" id="PF04059">
    <property type="entry name" value="RRM_2"/>
    <property type="match status" value="2"/>
</dbReference>
<dbReference type="SUPFAM" id="SSF46785">
    <property type="entry name" value="Winged helix' DNA-binding domain"/>
    <property type="match status" value="1"/>
</dbReference>
<proteinExistence type="predicted"/>
<protein>
    <recommendedName>
        <fullName evidence="7">HTH La-type RNA-binding domain-containing protein</fullName>
    </recommendedName>
</protein>
<feature type="compositionally biased region" description="Low complexity" evidence="3">
    <location>
        <begin position="580"/>
        <end position="597"/>
    </location>
</feature>
<evidence type="ECO:0000313" key="6">
    <source>
        <dbReference type="EMBL" id="CAE4582635.1"/>
    </source>
</evidence>
<dbReference type="InterPro" id="IPR012677">
    <property type="entry name" value="Nucleotide-bd_a/b_plait_sf"/>
</dbReference>
<organism evidence="6">
    <name type="scientific">Alexandrium monilatum</name>
    <dbReference type="NCBI Taxonomy" id="311494"/>
    <lineage>
        <taxon>Eukaryota</taxon>
        <taxon>Sar</taxon>
        <taxon>Alveolata</taxon>
        <taxon>Dinophyceae</taxon>
        <taxon>Gonyaulacales</taxon>
        <taxon>Pyrocystaceae</taxon>
        <taxon>Alexandrium</taxon>
    </lineage>
</organism>
<feature type="region of interest" description="Disordered" evidence="3">
    <location>
        <begin position="767"/>
        <end position="786"/>
    </location>
</feature>
<feature type="region of interest" description="Disordered" evidence="3">
    <location>
        <begin position="1"/>
        <end position="59"/>
    </location>
</feature>
<keyword evidence="1 2" id="KW-0694">RNA-binding</keyword>
<dbReference type="AlphaFoldDB" id="A0A7S4QHS1"/>
<sequence>MATRRSAAKAAGKPSSKPKWVPRGEPDSETAAAGEVEETEEEPITSPILLEPSTGPSYDRTSMLRVYLLERGTVDAPAEPAEERPEGAEAAAGTLEEVRLGLSERPAEEPDAAKVPGARRALRELKKAEKLARRSSSGLLDTEVEETPSAAVQTIALSQELQPDMSPGTMPPMDAALMAYLSSMAWGMPPMPPVYGGVVGGYTTVMLRNIPNRYTRDMLIDRLNKGYDGQYDFVYLPIDFNSKCNVGYAFINFRLPAVAQRFMQEFHGAKTKQCLPGFSSAKVCEVTYARVQGRDANMDNLKDEKFIEKLTERPEWQPLFFDDRGREIDFSKTLLGTGKKRNSRGSGASPTAAPVPPPPPPGGYMLPPPYGPMMYPPYGPTPFPVPPCTLAGVLPTATAETALMLRCVPVSCTRQRVIEILSKNYKGAFDFLFLPVHPKGEANRGFLFVNFRTVKKAAQFTKEYHGAKVLDKFPTEGMDDDRLCEVQSARLVSIEKSIERVQTALPAKSNGRDAWLPLLFAPDGEPAPFPLLASPAGLAAAMVPGQPRPVKAVDSRTLEMRMSMEVQGAAPMTPSVSSQKAAPATPSSTAKAGAATPQVPGTPLSPAAMSMGFPGAYAPGYLPPGYGYPPFAAQMSHAAQTAAVARMSAAVQQAHLSAHAAAAAHAGHAETPAAALKPRAEGRPLSDDKKAALRKQIEFYFSSGNLCKDVYLRSHMDTNGWTPLELIARFPRVEKYKASMTEITEALADSVILEVDSATHNVRLKDEEERNKWATAEPSKAKDASE</sequence>
<dbReference type="EMBL" id="HBNR01029247">
    <property type="protein sequence ID" value="CAE4582635.1"/>
    <property type="molecule type" value="Transcribed_RNA"/>
</dbReference>
<dbReference type="InterPro" id="IPR035979">
    <property type="entry name" value="RBD_domain_sf"/>
</dbReference>
<dbReference type="Gene3D" id="1.10.10.10">
    <property type="entry name" value="Winged helix-like DNA-binding domain superfamily/Winged helix DNA-binding domain"/>
    <property type="match status" value="1"/>
</dbReference>
<name>A0A7S4QHS1_9DINO</name>